<keyword evidence="3" id="KW-1133">Transmembrane helix</keyword>
<gene>
    <name evidence="5" type="ORF">PAUS00366_LOCUS2214</name>
</gene>
<dbReference type="PANTHER" id="PTHR24276">
    <property type="entry name" value="POLYSERASE-RELATED"/>
    <property type="match status" value="1"/>
</dbReference>
<dbReference type="GO" id="GO:0004252">
    <property type="term" value="F:serine-type endopeptidase activity"/>
    <property type="evidence" value="ECO:0007669"/>
    <property type="project" value="InterPro"/>
</dbReference>
<evidence type="ECO:0000313" key="5">
    <source>
        <dbReference type="EMBL" id="CAE0709494.1"/>
    </source>
</evidence>
<proteinExistence type="predicted"/>
<dbReference type="SMART" id="SM00020">
    <property type="entry name" value="Tryp_SPc"/>
    <property type="match status" value="1"/>
</dbReference>
<name>A0A7S4EFG8_9STRA</name>
<accession>A0A7S4EFG8</accession>
<evidence type="ECO:0000256" key="2">
    <source>
        <dbReference type="ARBA" id="ARBA00023157"/>
    </source>
</evidence>
<dbReference type="Pfam" id="PF00089">
    <property type="entry name" value="Trypsin"/>
    <property type="match status" value="1"/>
</dbReference>
<dbReference type="Gene3D" id="2.40.10.10">
    <property type="entry name" value="Trypsin-like serine proteases"/>
    <property type="match status" value="1"/>
</dbReference>
<dbReference type="SUPFAM" id="SSF50494">
    <property type="entry name" value="Trypsin-like serine proteases"/>
    <property type="match status" value="1"/>
</dbReference>
<dbReference type="CDD" id="cd00190">
    <property type="entry name" value="Tryp_SPc"/>
    <property type="match status" value="1"/>
</dbReference>
<protein>
    <recommendedName>
        <fullName evidence="4">Peptidase S1 domain-containing protein</fullName>
    </recommendedName>
</protein>
<evidence type="ECO:0000256" key="1">
    <source>
        <dbReference type="ARBA" id="ARBA00023026"/>
    </source>
</evidence>
<reference evidence="5" key="1">
    <citation type="submission" date="2021-01" db="EMBL/GenBank/DDBJ databases">
        <authorList>
            <person name="Corre E."/>
            <person name="Pelletier E."/>
            <person name="Niang G."/>
            <person name="Scheremetjew M."/>
            <person name="Finn R."/>
            <person name="Kale V."/>
            <person name="Holt S."/>
            <person name="Cochrane G."/>
            <person name="Meng A."/>
            <person name="Brown T."/>
            <person name="Cohen L."/>
        </authorList>
    </citation>
    <scope>NUCLEOTIDE SEQUENCE</scope>
    <source>
        <strain evidence="5">10249 10 AB</strain>
    </source>
</reference>
<feature type="domain" description="Peptidase S1" evidence="4">
    <location>
        <begin position="1"/>
        <end position="192"/>
    </location>
</feature>
<dbReference type="PANTHER" id="PTHR24276:SF91">
    <property type="entry name" value="AT26814P-RELATED"/>
    <property type="match status" value="1"/>
</dbReference>
<keyword evidence="3" id="KW-0812">Transmembrane</keyword>
<dbReference type="GO" id="GO:0006508">
    <property type="term" value="P:proteolysis"/>
    <property type="evidence" value="ECO:0007669"/>
    <property type="project" value="InterPro"/>
</dbReference>
<dbReference type="InterPro" id="IPR043504">
    <property type="entry name" value="Peptidase_S1_PA_chymotrypsin"/>
</dbReference>
<dbReference type="PROSITE" id="PS50240">
    <property type="entry name" value="TRYPSIN_DOM"/>
    <property type="match status" value="1"/>
</dbReference>
<keyword evidence="3" id="KW-0472">Membrane</keyword>
<evidence type="ECO:0000259" key="4">
    <source>
        <dbReference type="PROSITE" id="PS50240"/>
    </source>
</evidence>
<dbReference type="EMBL" id="HBIX01002927">
    <property type="protein sequence ID" value="CAE0709494.1"/>
    <property type="molecule type" value="Transcribed_RNA"/>
</dbReference>
<feature type="transmembrane region" description="Helical" evidence="3">
    <location>
        <begin position="529"/>
        <end position="551"/>
    </location>
</feature>
<keyword evidence="1" id="KW-0843">Virulence</keyword>
<keyword evidence="2" id="KW-1015">Disulfide bond</keyword>
<dbReference type="InterPro" id="IPR050430">
    <property type="entry name" value="Peptidase_S1"/>
</dbReference>
<dbReference type="InterPro" id="IPR001254">
    <property type="entry name" value="Trypsin_dom"/>
</dbReference>
<evidence type="ECO:0000256" key="3">
    <source>
        <dbReference type="SAM" id="Phobius"/>
    </source>
</evidence>
<organism evidence="5">
    <name type="scientific">Pseudo-nitzschia australis</name>
    <dbReference type="NCBI Taxonomy" id="44445"/>
    <lineage>
        <taxon>Eukaryota</taxon>
        <taxon>Sar</taxon>
        <taxon>Stramenopiles</taxon>
        <taxon>Ochrophyta</taxon>
        <taxon>Bacillariophyta</taxon>
        <taxon>Bacillariophyceae</taxon>
        <taxon>Bacillariophycidae</taxon>
        <taxon>Bacillariales</taxon>
        <taxon>Bacillariaceae</taxon>
        <taxon>Pseudo-nitzschia</taxon>
    </lineage>
</organism>
<dbReference type="InterPro" id="IPR009003">
    <property type="entry name" value="Peptidase_S1_PA"/>
</dbReference>
<dbReference type="AlphaFoldDB" id="A0A7S4EFG8"/>
<sequence length="554" mass="62293">MGRHNRSDETEDYESLIVEKFITHPRYFRNRFLDTDPHDFGVVKLFGQSKKITPIRINQNPQIPVPDQQMLVSGWGSIDPDDLTATSDVLRGATAYYMTNEECKKFIGNFGGYKVDFQRYVIDATLCARNFEERMDSCRGDSGSGLVVRGREPKEDILVGIVSAGFGCANPTLPALYARVSEVYGWIRDRVCELSLSPPIYFECPAFDPEIDHSSTLSSCQEFSVVRDIKLRIENREPWTNVTLTLLLDSRPEERGWILRSQGERGLWITEAERPIFSYDKKQTMSVIIETLCVRNDRDYELVLLDSYGDIDVRVQILDEYGNKLLSVNESTSNAGMQFSASFTFAVGAPPSDAPTISSPPSTTMIPTSQRTQIQPFISIVISFDLTPENIGFQLEKLDNGTNMMKDEDDFHELIHVVYPGSFSSDFAGATTTLVIPLQLQGKRTEIYRLIMTSNEGRGFTSGGYEVWLGDPSDGNFLFNGDKFYLEETNFFYVEPEATEQPTASPLALIVEDSDAWNNKETKQSSSAILSHMGSVVGFSVFVLSVVFFTVQVF</sequence>